<dbReference type="AlphaFoldDB" id="A0A497EU83"/>
<evidence type="ECO:0000259" key="1">
    <source>
        <dbReference type="Pfam" id="PF12850"/>
    </source>
</evidence>
<sequence>MEKLGVISDTHDNLDAIGKAVDEFNKRRVSLVLHAGDYVFPFTAKIFSLLDF</sequence>
<dbReference type="Pfam" id="PF12850">
    <property type="entry name" value="Metallophos_2"/>
    <property type="match status" value="1"/>
</dbReference>
<evidence type="ECO:0000313" key="3">
    <source>
        <dbReference type="Proteomes" id="UP000272051"/>
    </source>
</evidence>
<proteinExistence type="predicted"/>
<dbReference type="Gene3D" id="3.60.21.10">
    <property type="match status" value="1"/>
</dbReference>
<reference evidence="2 3" key="1">
    <citation type="submission" date="2018-06" db="EMBL/GenBank/DDBJ databases">
        <title>Extensive metabolic versatility and redundancy in microbially diverse, dynamic hydrothermal sediments.</title>
        <authorList>
            <person name="Dombrowski N."/>
            <person name="Teske A."/>
            <person name="Baker B.J."/>
        </authorList>
    </citation>
    <scope>NUCLEOTIDE SEQUENCE [LARGE SCALE GENOMIC DNA]</scope>
    <source>
        <strain evidence="2">B34_G17</strain>
    </source>
</reference>
<dbReference type="PANTHER" id="PTHR43165">
    <property type="entry name" value="METALLOPHOSPHOESTERASE"/>
    <property type="match status" value="1"/>
</dbReference>
<protein>
    <recommendedName>
        <fullName evidence="1">Calcineurin-like phosphoesterase domain-containing protein</fullName>
    </recommendedName>
</protein>
<dbReference type="SUPFAM" id="SSF56300">
    <property type="entry name" value="Metallo-dependent phosphatases"/>
    <property type="match status" value="1"/>
</dbReference>
<dbReference type="InterPro" id="IPR029052">
    <property type="entry name" value="Metallo-depent_PP-like"/>
</dbReference>
<feature type="domain" description="Calcineurin-like phosphoesterase" evidence="1">
    <location>
        <begin position="3"/>
        <end position="45"/>
    </location>
</feature>
<organism evidence="2 3">
    <name type="scientific">Thermoproteota archaeon</name>
    <dbReference type="NCBI Taxonomy" id="2056631"/>
    <lineage>
        <taxon>Archaea</taxon>
        <taxon>Thermoproteota</taxon>
    </lineage>
</organism>
<name>A0A497EU83_9CREN</name>
<gene>
    <name evidence="2" type="ORF">DRJ33_07265</name>
</gene>
<dbReference type="InterPro" id="IPR053193">
    <property type="entry name" value="MetalloPDE_YfcE-like"/>
</dbReference>
<evidence type="ECO:0000313" key="2">
    <source>
        <dbReference type="EMBL" id="RLE50689.1"/>
    </source>
</evidence>
<dbReference type="Proteomes" id="UP000272051">
    <property type="component" value="Unassembled WGS sequence"/>
</dbReference>
<comment type="caution">
    <text evidence="2">The sequence shown here is derived from an EMBL/GenBank/DDBJ whole genome shotgun (WGS) entry which is preliminary data.</text>
</comment>
<dbReference type="InterPro" id="IPR024654">
    <property type="entry name" value="Calcineurin-like_PHP_lpxH"/>
</dbReference>
<dbReference type="EMBL" id="QMQX01000163">
    <property type="protein sequence ID" value="RLE50689.1"/>
    <property type="molecule type" value="Genomic_DNA"/>
</dbReference>
<dbReference type="PANTHER" id="PTHR43165:SF1">
    <property type="entry name" value="PHOSPHODIESTERASE MJ0936"/>
    <property type="match status" value="1"/>
</dbReference>
<accession>A0A497EU83</accession>